<dbReference type="RefSeq" id="WP_015394879.1">
    <property type="nucleotide sequence ID" value="NC_020291.1"/>
</dbReference>
<dbReference type="Pfam" id="PF10668">
    <property type="entry name" value="Phage_terminase"/>
    <property type="match status" value="1"/>
</dbReference>
<dbReference type="AlphaFoldDB" id="M1LZ46"/>
<feature type="domain" description="WCX" evidence="3">
    <location>
        <begin position="235"/>
        <end position="312"/>
    </location>
</feature>
<gene>
    <name evidence="4" type="ORF">Cspa_c48170</name>
</gene>
<name>M1LZ46_9CLOT</name>
<evidence type="ECO:0000313" key="4">
    <source>
        <dbReference type="EMBL" id="AGF58570.1"/>
    </source>
</evidence>
<dbReference type="InterPro" id="IPR018925">
    <property type="entry name" value="XtmA-like_N"/>
</dbReference>
<dbReference type="InterPro" id="IPR051534">
    <property type="entry name" value="CBASS_pafABC_assoc_protein"/>
</dbReference>
<dbReference type="Pfam" id="PF25583">
    <property type="entry name" value="WCX"/>
    <property type="match status" value="1"/>
</dbReference>
<keyword evidence="5" id="KW-1185">Reference proteome</keyword>
<accession>M1LZ46</accession>
<sequence length="316" mass="37133">MGNLNNTLKMLFILKSGGTIKAKDIASRLEVDEKQVRRYKENLDEFFDIESISGKNGGYKLNAAYFPFKEVLTEEEVILLKEAISSLDANYIENNPKLIKAIEKINYTIFNSEDEEDSCEQIIPYSRVNRMDRDLKKVSEDIYKNILDNQELIIEYKDNKGESTERRVQPYQFITYKGEKYLVAFCLLRDEIRFFKLRRIMDYKITSEKFQKVVDVKKLLEDYKKNSIGIFGGEKYNLKLEIKYPMANTIKERIWVENQEIDDTVFQDKIIFKATMTGGPEIISWILSMGTCVKVIEPEELKQDIHKKLKEMIKNI</sequence>
<dbReference type="Proteomes" id="UP000011728">
    <property type="component" value="Chromosome"/>
</dbReference>
<feature type="domain" description="WYL" evidence="2">
    <location>
        <begin position="140"/>
        <end position="204"/>
    </location>
</feature>
<dbReference type="HOGENOM" id="CLU_041141_4_2_9"/>
<protein>
    <submittedName>
        <fullName evidence="4">Putative transcriptional regulator</fullName>
    </submittedName>
</protein>
<dbReference type="InterPro" id="IPR057727">
    <property type="entry name" value="WCX_dom"/>
</dbReference>
<reference evidence="4 5" key="1">
    <citation type="submission" date="2013-02" db="EMBL/GenBank/DDBJ databases">
        <title>Genome sequence of Clostridium saccharoperbutylacetonicum N1-4(HMT).</title>
        <authorList>
            <person name="Poehlein A."/>
            <person name="Daniel R."/>
        </authorList>
    </citation>
    <scope>NUCLEOTIDE SEQUENCE [LARGE SCALE GENOMIC DNA]</scope>
    <source>
        <strain evidence="5">N1-4(HMT)</strain>
    </source>
</reference>
<dbReference type="PATRIC" id="fig|931276.5.peg.4859"/>
<evidence type="ECO:0000259" key="2">
    <source>
        <dbReference type="Pfam" id="PF13280"/>
    </source>
</evidence>
<evidence type="ECO:0000259" key="3">
    <source>
        <dbReference type="Pfam" id="PF25583"/>
    </source>
</evidence>
<dbReference type="eggNOG" id="COG2378">
    <property type="taxonomic scope" value="Bacteria"/>
</dbReference>
<dbReference type="PANTHER" id="PTHR34580">
    <property type="match status" value="1"/>
</dbReference>
<dbReference type="EMBL" id="CP004121">
    <property type="protein sequence ID" value="AGF58570.1"/>
    <property type="molecule type" value="Genomic_DNA"/>
</dbReference>
<dbReference type="PROSITE" id="PS52050">
    <property type="entry name" value="WYL"/>
    <property type="match status" value="1"/>
</dbReference>
<dbReference type="InterPro" id="IPR026881">
    <property type="entry name" value="WYL_dom"/>
</dbReference>
<dbReference type="Pfam" id="PF13280">
    <property type="entry name" value="WYL"/>
    <property type="match status" value="1"/>
</dbReference>
<dbReference type="OrthoDB" id="9767131at2"/>
<evidence type="ECO:0000313" key="5">
    <source>
        <dbReference type="Proteomes" id="UP000011728"/>
    </source>
</evidence>
<dbReference type="KEGG" id="csr:Cspa_c48170"/>
<organism evidence="4 5">
    <name type="scientific">Clostridium saccharoperbutylacetonicum N1-4(HMT)</name>
    <dbReference type="NCBI Taxonomy" id="931276"/>
    <lineage>
        <taxon>Bacteria</taxon>
        <taxon>Bacillati</taxon>
        <taxon>Bacillota</taxon>
        <taxon>Clostridia</taxon>
        <taxon>Eubacteriales</taxon>
        <taxon>Clostridiaceae</taxon>
        <taxon>Clostridium</taxon>
    </lineage>
</organism>
<proteinExistence type="predicted"/>
<evidence type="ECO:0000259" key="1">
    <source>
        <dbReference type="Pfam" id="PF10668"/>
    </source>
</evidence>
<dbReference type="PANTHER" id="PTHR34580:SF1">
    <property type="entry name" value="PROTEIN PAFC"/>
    <property type="match status" value="1"/>
</dbReference>
<feature type="domain" description="PBSX phage terminase small subunit-like N-terminal" evidence="1">
    <location>
        <begin position="14"/>
        <end position="41"/>
    </location>
</feature>
<dbReference type="InterPro" id="IPR036388">
    <property type="entry name" value="WH-like_DNA-bd_sf"/>
</dbReference>
<dbReference type="Gene3D" id="1.10.10.10">
    <property type="entry name" value="Winged helix-like DNA-binding domain superfamily/Winged helix DNA-binding domain"/>
    <property type="match status" value="1"/>
</dbReference>